<dbReference type="Pfam" id="PF00112">
    <property type="entry name" value="Peptidase_C1"/>
    <property type="match status" value="1"/>
</dbReference>
<keyword evidence="6" id="KW-1015">Disulfide bond</keyword>
<feature type="chain" id="PRO_5018571160" evidence="8">
    <location>
        <begin position="26"/>
        <end position="343"/>
    </location>
</feature>
<keyword evidence="5" id="KW-0788">Thiol protease</keyword>
<feature type="domain" description="Cathepsin propeptide inhibitor" evidence="10">
    <location>
        <begin position="44"/>
        <end position="100"/>
    </location>
</feature>
<protein>
    <submittedName>
        <fullName evidence="11">Cysteine proteinase</fullName>
    </submittedName>
</protein>
<dbReference type="InterPro" id="IPR025661">
    <property type="entry name" value="Pept_asp_AS"/>
</dbReference>
<dbReference type="PROSITE" id="PS00639">
    <property type="entry name" value="THIOL_PROTEASE_HIS"/>
    <property type="match status" value="1"/>
</dbReference>
<dbReference type="EMBL" id="ASHM01002528">
    <property type="protein sequence ID" value="PNY08463.1"/>
    <property type="molecule type" value="Genomic_DNA"/>
</dbReference>
<evidence type="ECO:0000256" key="3">
    <source>
        <dbReference type="ARBA" id="ARBA00022729"/>
    </source>
</evidence>
<reference evidence="11 12" key="1">
    <citation type="journal article" date="2014" name="Am. J. Bot.">
        <title>Genome assembly and annotation for red clover (Trifolium pratense; Fabaceae).</title>
        <authorList>
            <person name="Istvanek J."/>
            <person name="Jaros M."/>
            <person name="Krenek A."/>
            <person name="Repkova J."/>
        </authorList>
    </citation>
    <scope>NUCLEOTIDE SEQUENCE [LARGE SCALE GENOMIC DNA]</scope>
    <source>
        <strain evidence="12">cv. Tatra</strain>
        <tissue evidence="11">Young leaves</tissue>
    </source>
</reference>
<dbReference type="ExpressionAtlas" id="A0A2K3NZN7">
    <property type="expression patterns" value="baseline"/>
</dbReference>
<dbReference type="InterPro" id="IPR025660">
    <property type="entry name" value="Pept_his_AS"/>
</dbReference>
<dbReference type="Gene3D" id="3.90.70.10">
    <property type="entry name" value="Cysteine proteinases"/>
    <property type="match status" value="1"/>
</dbReference>
<keyword evidence="2" id="KW-0645">Protease</keyword>
<dbReference type="FunFam" id="3.90.70.10:FF:000067">
    <property type="entry name" value="Senescence-specific cysteine protease"/>
    <property type="match status" value="1"/>
</dbReference>
<keyword evidence="3 8" id="KW-0732">Signal</keyword>
<dbReference type="InterPro" id="IPR000169">
    <property type="entry name" value="Pept_cys_AS"/>
</dbReference>
<evidence type="ECO:0000256" key="6">
    <source>
        <dbReference type="ARBA" id="ARBA00023157"/>
    </source>
</evidence>
<dbReference type="SMART" id="SM00645">
    <property type="entry name" value="Pept_C1"/>
    <property type="match status" value="1"/>
</dbReference>
<dbReference type="InterPro" id="IPR013128">
    <property type="entry name" value="Peptidase_C1A"/>
</dbReference>
<reference evidence="11 12" key="2">
    <citation type="journal article" date="2017" name="Front. Plant Sci.">
        <title>Gene Classification and Mining of Molecular Markers Useful in Red Clover (Trifolium pratense) Breeding.</title>
        <authorList>
            <person name="Istvanek J."/>
            <person name="Dluhosova J."/>
            <person name="Dluhos P."/>
            <person name="Patkova L."/>
            <person name="Nedelnik J."/>
            <person name="Repkova J."/>
        </authorList>
    </citation>
    <scope>NUCLEOTIDE SEQUENCE [LARGE SCALE GENOMIC DNA]</scope>
    <source>
        <strain evidence="12">cv. Tatra</strain>
        <tissue evidence="11">Young leaves</tissue>
    </source>
</reference>
<dbReference type="Pfam" id="PF08246">
    <property type="entry name" value="Inhibitor_I29"/>
    <property type="match status" value="1"/>
</dbReference>
<dbReference type="PROSITE" id="PS00640">
    <property type="entry name" value="THIOL_PROTEASE_ASN"/>
    <property type="match status" value="1"/>
</dbReference>
<evidence type="ECO:0000259" key="10">
    <source>
        <dbReference type="SMART" id="SM00848"/>
    </source>
</evidence>
<evidence type="ECO:0000256" key="1">
    <source>
        <dbReference type="ARBA" id="ARBA00008455"/>
    </source>
</evidence>
<dbReference type="InterPro" id="IPR039417">
    <property type="entry name" value="Peptidase_C1A_papain-like"/>
</dbReference>
<feature type="domain" description="Peptidase C1A papain C-terminal" evidence="9">
    <location>
        <begin position="125"/>
        <end position="341"/>
    </location>
</feature>
<evidence type="ECO:0000256" key="4">
    <source>
        <dbReference type="ARBA" id="ARBA00022801"/>
    </source>
</evidence>
<dbReference type="GO" id="GO:0006508">
    <property type="term" value="P:proteolysis"/>
    <property type="evidence" value="ECO:0007669"/>
    <property type="project" value="UniProtKB-KW"/>
</dbReference>
<dbReference type="GO" id="GO:0008234">
    <property type="term" value="F:cysteine-type peptidase activity"/>
    <property type="evidence" value="ECO:0007669"/>
    <property type="project" value="UniProtKB-KW"/>
</dbReference>
<dbReference type="Proteomes" id="UP000236291">
    <property type="component" value="Unassembled WGS sequence"/>
</dbReference>
<evidence type="ECO:0000259" key="9">
    <source>
        <dbReference type="SMART" id="SM00645"/>
    </source>
</evidence>
<dbReference type="SMART" id="SM00848">
    <property type="entry name" value="Inhibitor_I29"/>
    <property type="match status" value="1"/>
</dbReference>
<feature type="signal peptide" evidence="8">
    <location>
        <begin position="1"/>
        <end position="25"/>
    </location>
</feature>
<comment type="caution">
    <text evidence="11">The sequence shown here is derived from an EMBL/GenBank/DDBJ whole genome shotgun (WGS) entry which is preliminary data.</text>
</comment>
<sequence>MRTTITLSIVILNLVVCNLWITASAFPAMQTKISTDPKVMKKRYETWLKRHGRHYGNREEWEVRFDIYQSNVQFIEFHNSQNHSYKLTDNKFADRTNEEFKSSYLGFLPRLRAQTNFTYHKHGVLPKSVDWRKKSVVTHVKDQGRCGSCWAFSAVAAVEGIHKIKTGKLVSLSEQQLIDCDTKRGNKGCEGGDMYIAFNYIKKHGGLATAKEYPLTGTSGTCNKAKVKSNAVTISGYEKVPARNEKMLKAAVAHQPVSVATDAGSFAFQFYSKGVFSGSCGKDLNHAMTIVGYGEENGEKYWLVKNSWANDWGESGYVKMKRDIKDKEGTCGIAMDPTYPVKH</sequence>
<dbReference type="PRINTS" id="PR00705">
    <property type="entry name" value="PAPAIN"/>
</dbReference>
<gene>
    <name evidence="11" type="ORF">L195_g004987</name>
</gene>
<keyword evidence="4" id="KW-0378">Hydrolase</keyword>
<evidence type="ECO:0000256" key="8">
    <source>
        <dbReference type="SAM" id="SignalP"/>
    </source>
</evidence>
<evidence type="ECO:0000256" key="2">
    <source>
        <dbReference type="ARBA" id="ARBA00022670"/>
    </source>
</evidence>
<proteinExistence type="inferred from homology"/>
<accession>A0A2K3NZN7</accession>
<evidence type="ECO:0000313" key="11">
    <source>
        <dbReference type="EMBL" id="PNY08463.1"/>
    </source>
</evidence>
<comment type="similarity">
    <text evidence="1">Belongs to the peptidase C1 family.</text>
</comment>
<dbReference type="CDD" id="cd02248">
    <property type="entry name" value="Peptidase_C1A"/>
    <property type="match status" value="1"/>
</dbReference>
<dbReference type="InterPro" id="IPR000668">
    <property type="entry name" value="Peptidase_C1A_C"/>
</dbReference>
<name>A0A2K3NZN7_TRIPR</name>
<dbReference type="AlphaFoldDB" id="A0A2K3NZN7"/>
<evidence type="ECO:0000256" key="5">
    <source>
        <dbReference type="ARBA" id="ARBA00022807"/>
    </source>
</evidence>
<evidence type="ECO:0000256" key="7">
    <source>
        <dbReference type="ARBA" id="ARBA00023180"/>
    </source>
</evidence>
<keyword evidence="7" id="KW-0325">Glycoprotein</keyword>
<dbReference type="STRING" id="57577.A0A2K3NZN7"/>
<dbReference type="InterPro" id="IPR013201">
    <property type="entry name" value="Prot_inhib_I29"/>
</dbReference>
<dbReference type="PROSITE" id="PS00139">
    <property type="entry name" value="THIOL_PROTEASE_CYS"/>
    <property type="match status" value="1"/>
</dbReference>
<dbReference type="InterPro" id="IPR038765">
    <property type="entry name" value="Papain-like_cys_pep_sf"/>
</dbReference>
<dbReference type="SUPFAM" id="SSF54001">
    <property type="entry name" value="Cysteine proteinases"/>
    <property type="match status" value="1"/>
</dbReference>
<dbReference type="PANTHER" id="PTHR12411">
    <property type="entry name" value="CYSTEINE PROTEASE FAMILY C1-RELATED"/>
    <property type="match status" value="1"/>
</dbReference>
<organism evidence="11 12">
    <name type="scientific">Trifolium pratense</name>
    <name type="common">Red clover</name>
    <dbReference type="NCBI Taxonomy" id="57577"/>
    <lineage>
        <taxon>Eukaryota</taxon>
        <taxon>Viridiplantae</taxon>
        <taxon>Streptophyta</taxon>
        <taxon>Embryophyta</taxon>
        <taxon>Tracheophyta</taxon>
        <taxon>Spermatophyta</taxon>
        <taxon>Magnoliopsida</taxon>
        <taxon>eudicotyledons</taxon>
        <taxon>Gunneridae</taxon>
        <taxon>Pentapetalae</taxon>
        <taxon>rosids</taxon>
        <taxon>fabids</taxon>
        <taxon>Fabales</taxon>
        <taxon>Fabaceae</taxon>
        <taxon>Papilionoideae</taxon>
        <taxon>50 kb inversion clade</taxon>
        <taxon>NPAAA clade</taxon>
        <taxon>Hologalegina</taxon>
        <taxon>IRL clade</taxon>
        <taxon>Trifolieae</taxon>
        <taxon>Trifolium</taxon>
    </lineage>
</organism>
<evidence type="ECO:0000313" key="12">
    <source>
        <dbReference type="Proteomes" id="UP000236291"/>
    </source>
</evidence>